<dbReference type="GO" id="GO:0019005">
    <property type="term" value="C:SCF ubiquitin ligase complex"/>
    <property type="evidence" value="ECO:0007669"/>
    <property type="project" value="TreeGrafter"/>
</dbReference>
<evidence type="ECO:0000313" key="3">
    <source>
        <dbReference type="Proteomes" id="UP000323386"/>
    </source>
</evidence>
<organism evidence="2 3">
    <name type="scientific">Pseudozyma flocculosa</name>
    <dbReference type="NCBI Taxonomy" id="84751"/>
    <lineage>
        <taxon>Eukaryota</taxon>
        <taxon>Fungi</taxon>
        <taxon>Dikarya</taxon>
        <taxon>Basidiomycota</taxon>
        <taxon>Ustilaginomycotina</taxon>
        <taxon>Ustilaginomycetes</taxon>
        <taxon>Ustilaginales</taxon>
        <taxon>Ustilaginaceae</taxon>
        <taxon>Pseudozyma</taxon>
    </lineage>
</organism>
<proteinExistence type="predicted"/>
<dbReference type="EMBL" id="OOIP01000016">
    <property type="protein sequence ID" value="SPO39838.1"/>
    <property type="molecule type" value="Genomic_DNA"/>
</dbReference>
<dbReference type="AlphaFoldDB" id="A0A5C3F5R1"/>
<dbReference type="GO" id="GO:0031146">
    <property type="term" value="P:SCF-dependent proteasomal ubiquitin-dependent protein catabolic process"/>
    <property type="evidence" value="ECO:0007669"/>
    <property type="project" value="TreeGrafter"/>
</dbReference>
<keyword evidence="3" id="KW-1185">Reference proteome</keyword>
<evidence type="ECO:0000313" key="2">
    <source>
        <dbReference type="EMBL" id="SPO39838.1"/>
    </source>
</evidence>
<accession>A0A5C3F5R1</accession>
<dbReference type="Proteomes" id="UP000323386">
    <property type="component" value="Unassembled WGS sequence"/>
</dbReference>
<feature type="region of interest" description="Disordered" evidence="1">
    <location>
        <begin position="450"/>
        <end position="490"/>
    </location>
</feature>
<gene>
    <name evidence="2" type="ORF">PSFLO_05319</name>
</gene>
<name>A0A5C3F5R1_9BASI</name>
<dbReference type="OrthoDB" id="2596605at2759"/>
<evidence type="ECO:0008006" key="4">
    <source>
        <dbReference type="Google" id="ProtNLM"/>
    </source>
</evidence>
<feature type="compositionally biased region" description="Polar residues" evidence="1">
    <location>
        <begin position="470"/>
        <end position="480"/>
    </location>
</feature>
<evidence type="ECO:0000256" key="1">
    <source>
        <dbReference type="SAM" id="MobiDB-lite"/>
    </source>
</evidence>
<reference evidence="2 3" key="1">
    <citation type="submission" date="2018-03" db="EMBL/GenBank/DDBJ databases">
        <authorList>
            <person name="Guldener U."/>
        </authorList>
    </citation>
    <scope>NUCLEOTIDE SEQUENCE [LARGE SCALE GENOMIC DNA]</scope>
    <source>
        <strain evidence="2 3">DAOM196992</strain>
    </source>
</reference>
<sequence>MGSSNEPQRHSDVGGASEDKPTLIMSHVICPTLAPLALCFETISLADDAQEVARPRPGSKLQAVLSQPVRLADLVKKIVIKPSETGWDTSASCAPGDGNAALRAPLDAIHFQHLVRKLPMLESMDLQVMTLGNGPLSGSTTSKRRDSDVSTSDAGDELCTKWSPDGIDGLGHLRRLYLSHLSLDGWRMLGASIPSLSNIETLSLDCQFVEDTVLCQIGETCKKLRHLCISTGGTKMTAKGLSAVLEGCYALESLTLVDVEGRLPRDTWSSIEPASDRFRTLRYVISTDGHHHSWVTDHLDSIFASLRTTLLDMAEFVVTRHDGAGKVSGKLRHDFRSARSTDPVVQPRAIPREALDHLSARGSSLSHLNIDFFFLSEAEFKAILGACPNIRTMQVCVDFPFTKLLAKSPLFTQCSRLQELNVNVLPEHCPWIPSDEVMFASHYSLANGHSDASKDGGAPSTPERKVKPDSSPNKRGSVDTSPWVGLGQGEQVVPPKREIRKLARRCPSLRVLRWIGVHGQGEWTMSHGSQQVDFRPFTAGGHAEAA</sequence>
<dbReference type="SUPFAM" id="SSF52047">
    <property type="entry name" value="RNI-like"/>
    <property type="match status" value="1"/>
</dbReference>
<dbReference type="Gene3D" id="3.80.10.10">
    <property type="entry name" value="Ribonuclease Inhibitor"/>
    <property type="match status" value="2"/>
</dbReference>
<dbReference type="InterPro" id="IPR032675">
    <property type="entry name" value="LRR_dom_sf"/>
</dbReference>
<dbReference type="PANTHER" id="PTHR13318">
    <property type="entry name" value="PARTNER OF PAIRED, ISOFORM B-RELATED"/>
    <property type="match status" value="1"/>
</dbReference>
<protein>
    <recommendedName>
        <fullName evidence="4">F-box domain-containing protein</fullName>
    </recommendedName>
</protein>
<feature type="region of interest" description="Disordered" evidence="1">
    <location>
        <begin position="132"/>
        <end position="156"/>
    </location>
</feature>